<dbReference type="EMBL" id="FUWY01000001">
    <property type="protein sequence ID" value="SJZ42510.1"/>
    <property type="molecule type" value="Genomic_DNA"/>
</dbReference>
<protein>
    <recommendedName>
        <fullName evidence="1">Phosphatidylglycerol lysyltransferase C-terminal domain-containing protein</fullName>
    </recommendedName>
</protein>
<evidence type="ECO:0000313" key="2">
    <source>
        <dbReference type="EMBL" id="SJZ42510.1"/>
    </source>
</evidence>
<proteinExistence type="predicted"/>
<sequence length="317" mass="38153">MQNIRKEVRTMTEIEIEMYHDFLPVSKEQWEKIKEYLSINHYEESNHNLVNMILWLEWYPLFCVEHEHYLLLLGIHEGELFLYMPLCKDEYFNEAIVKAKSIFDHYGVKFVLSCFTKEAMDKVLMIYPEYCACPARESYDYVYRVEKLMSFSGKKLQKKRNHLNAFYKDYENRFVYEAMNKENVVECKAFLEKWKAEDEDAFLQSDRKGTMRILDLFGEIEYRGGCIRIDGEIKAFAIGSILSKRMCQENIEKADPTIRGLYQALIKEFLSHEFSEFEYVNREDDMGYDNLRQAKMAYYPEFMIEKYRLCREGENRD</sequence>
<dbReference type="InterPro" id="IPR024320">
    <property type="entry name" value="LPG_synthase_C"/>
</dbReference>
<accession>A0A1T4KJD1</accession>
<reference evidence="3" key="1">
    <citation type="submission" date="2017-02" db="EMBL/GenBank/DDBJ databases">
        <authorList>
            <person name="Varghese N."/>
            <person name="Submissions S."/>
        </authorList>
    </citation>
    <scope>NUCLEOTIDE SEQUENCE [LARGE SCALE GENOMIC DNA]</scope>
    <source>
        <strain evidence="3">ATCC 25662</strain>
    </source>
</reference>
<dbReference type="SUPFAM" id="SSF55729">
    <property type="entry name" value="Acyl-CoA N-acyltransferases (Nat)"/>
    <property type="match status" value="2"/>
</dbReference>
<organism evidence="2 3">
    <name type="scientific">Anaerorhabdus furcosa</name>
    <dbReference type="NCBI Taxonomy" id="118967"/>
    <lineage>
        <taxon>Bacteria</taxon>
        <taxon>Bacillati</taxon>
        <taxon>Bacillota</taxon>
        <taxon>Erysipelotrichia</taxon>
        <taxon>Erysipelotrichales</taxon>
        <taxon>Erysipelotrichaceae</taxon>
        <taxon>Anaerorhabdus</taxon>
    </lineage>
</organism>
<evidence type="ECO:0000313" key="3">
    <source>
        <dbReference type="Proteomes" id="UP000243297"/>
    </source>
</evidence>
<dbReference type="AlphaFoldDB" id="A0A1T4KJD1"/>
<dbReference type="PANTHER" id="PTHR41373">
    <property type="entry name" value="DUF2156 DOMAIN-CONTAINING PROTEIN"/>
    <property type="match status" value="1"/>
</dbReference>
<dbReference type="PIRSF" id="PIRSF018688">
    <property type="entry name" value="UCP018688"/>
    <property type="match status" value="1"/>
</dbReference>
<dbReference type="InterPro" id="IPR016181">
    <property type="entry name" value="Acyl_CoA_acyltransferase"/>
</dbReference>
<dbReference type="Pfam" id="PF09924">
    <property type="entry name" value="LPG_synthase_C"/>
    <property type="match status" value="1"/>
</dbReference>
<dbReference type="Gene3D" id="3.40.630.30">
    <property type="match status" value="1"/>
</dbReference>
<dbReference type="PANTHER" id="PTHR41373:SF1">
    <property type="entry name" value="PHOSPHATIDYLGLYCEROL LYSYLTRANSFERASE C-TERMINAL DOMAIN-CONTAINING PROTEIN"/>
    <property type="match status" value="1"/>
</dbReference>
<dbReference type="InterPro" id="IPR016732">
    <property type="entry name" value="UCP018688"/>
</dbReference>
<evidence type="ECO:0000259" key="1">
    <source>
        <dbReference type="Pfam" id="PF09924"/>
    </source>
</evidence>
<name>A0A1T4KJD1_9FIRM</name>
<gene>
    <name evidence="2" type="ORF">SAMN02745191_0564</name>
</gene>
<dbReference type="Proteomes" id="UP000243297">
    <property type="component" value="Unassembled WGS sequence"/>
</dbReference>
<dbReference type="STRING" id="118967.SAMN02745191_0564"/>
<keyword evidence="3" id="KW-1185">Reference proteome</keyword>
<feature type="domain" description="Phosphatidylglycerol lysyltransferase C-terminal" evidence="1">
    <location>
        <begin position="43"/>
        <end position="309"/>
    </location>
</feature>